<protein>
    <submittedName>
        <fullName evidence="6">VIT family protein</fullName>
    </submittedName>
</protein>
<feature type="non-terminal residue" evidence="6">
    <location>
        <position position="1"/>
    </location>
</feature>
<evidence type="ECO:0000256" key="1">
    <source>
        <dbReference type="ARBA" id="ARBA00004127"/>
    </source>
</evidence>
<gene>
    <name evidence="6" type="ORF">GXX48_05385</name>
</gene>
<keyword evidence="4 5" id="KW-0472">Membrane</keyword>
<sequence>GAALPLIVALLAPAGTAAWTVSLACLIGLAILGAIGARAGGASIWKPTIRVVFWGAVAMASTALIGSVIGRAV</sequence>
<dbReference type="EMBL" id="DUMN01000162">
    <property type="protein sequence ID" value="HHV67060.1"/>
    <property type="molecule type" value="Genomic_DNA"/>
</dbReference>
<evidence type="ECO:0000256" key="4">
    <source>
        <dbReference type="ARBA" id="ARBA00023136"/>
    </source>
</evidence>
<evidence type="ECO:0000256" key="5">
    <source>
        <dbReference type="SAM" id="Phobius"/>
    </source>
</evidence>
<evidence type="ECO:0000256" key="3">
    <source>
        <dbReference type="ARBA" id="ARBA00022989"/>
    </source>
</evidence>
<dbReference type="AlphaFoldDB" id="A0A7V6PA23"/>
<dbReference type="GO" id="GO:0012505">
    <property type="term" value="C:endomembrane system"/>
    <property type="evidence" value="ECO:0007669"/>
    <property type="project" value="UniProtKB-SubCell"/>
</dbReference>
<evidence type="ECO:0000256" key="2">
    <source>
        <dbReference type="ARBA" id="ARBA00022692"/>
    </source>
</evidence>
<comment type="caution">
    <text evidence="6">The sequence shown here is derived from an EMBL/GenBank/DDBJ whole genome shotgun (WGS) entry which is preliminary data.</text>
</comment>
<evidence type="ECO:0000313" key="7">
    <source>
        <dbReference type="Proteomes" id="UP000551563"/>
    </source>
</evidence>
<comment type="subcellular location">
    <subcellularLocation>
        <location evidence="1">Endomembrane system</location>
        <topology evidence="1">Multi-pass membrane protein</topology>
    </subcellularLocation>
</comment>
<evidence type="ECO:0000313" key="6">
    <source>
        <dbReference type="EMBL" id="HHV67060.1"/>
    </source>
</evidence>
<proteinExistence type="predicted"/>
<keyword evidence="2 5" id="KW-0812">Transmembrane</keyword>
<accession>A0A7V6PA23</accession>
<dbReference type="Pfam" id="PF01988">
    <property type="entry name" value="VIT1"/>
    <property type="match status" value="1"/>
</dbReference>
<dbReference type="Proteomes" id="UP000551563">
    <property type="component" value="Unassembled WGS sequence"/>
</dbReference>
<dbReference type="GO" id="GO:0005384">
    <property type="term" value="F:manganese ion transmembrane transporter activity"/>
    <property type="evidence" value="ECO:0007669"/>
    <property type="project" value="InterPro"/>
</dbReference>
<name>A0A7V6PA23_9HYPH</name>
<feature type="transmembrane region" description="Helical" evidence="5">
    <location>
        <begin position="51"/>
        <end position="70"/>
    </location>
</feature>
<reference evidence="6 7" key="1">
    <citation type="journal article" date="2020" name="Biotechnol. Biofuels">
        <title>New insights from the biogas microbiome by comprehensive genome-resolved metagenomics of nearly 1600 species originating from multiple anaerobic digesters.</title>
        <authorList>
            <person name="Campanaro S."/>
            <person name="Treu L."/>
            <person name="Rodriguez-R L.M."/>
            <person name="Kovalovszki A."/>
            <person name="Ziels R.M."/>
            <person name="Maus I."/>
            <person name="Zhu X."/>
            <person name="Kougias P.G."/>
            <person name="Basile A."/>
            <person name="Luo G."/>
            <person name="Schluter A."/>
            <person name="Konstantinidis K.T."/>
            <person name="Angelidaki I."/>
        </authorList>
    </citation>
    <scope>NUCLEOTIDE SEQUENCE [LARGE SCALE GENOMIC DNA]</scope>
    <source>
        <strain evidence="6">AS04akNAM_66</strain>
    </source>
</reference>
<organism evidence="6 7">
    <name type="scientific">Brucella intermedia</name>
    <dbReference type="NCBI Taxonomy" id="94625"/>
    <lineage>
        <taxon>Bacteria</taxon>
        <taxon>Pseudomonadati</taxon>
        <taxon>Pseudomonadota</taxon>
        <taxon>Alphaproteobacteria</taxon>
        <taxon>Hyphomicrobiales</taxon>
        <taxon>Brucellaceae</taxon>
        <taxon>Brucella/Ochrobactrum group</taxon>
        <taxon>Brucella</taxon>
    </lineage>
</organism>
<keyword evidence="3 5" id="KW-1133">Transmembrane helix</keyword>
<dbReference type="GO" id="GO:0030026">
    <property type="term" value="P:intracellular manganese ion homeostasis"/>
    <property type="evidence" value="ECO:0007669"/>
    <property type="project" value="InterPro"/>
</dbReference>
<feature type="transmembrane region" description="Helical" evidence="5">
    <location>
        <begin position="6"/>
        <end position="39"/>
    </location>
</feature>
<dbReference type="InterPro" id="IPR008217">
    <property type="entry name" value="Ccc1_fam"/>
</dbReference>